<reference evidence="2" key="1">
    <citation type="journal article" date="2022" name="Mol. Ecol. Resour.">
        <title>The genomes of chicory, endive, great burdock and yacon provide insights into Asteraceae palaeo-polyploidization history and plant inulin production.</title>
        <authorList>
            <person name="Fan W."/>
            <person name="Wang S."/>
            <person name="Wang H."/>
            <person name="Wang A."/>
            <person name="Jiang F."/>
            <person name="Liu H."/>
            <person name="Zhao H."/>
            <person name="Xu D."/>
            <person name="Zhang Y."/>
        </authorList>
    </citation>
    <scope>NUCLEOTIDE SEQUENCE [LARGE SCALE GENOMIC DNA]</scope>
    <source>
        <strain evidence="2">cv. Punajuju</strain>
    </source>
</reference>
<dbReference type="EMBL" id="CM042009">
    <property type="protein sequence ID" value="KAI3788724.1"/>
    <property type="molecule type" value="Genomic_DNA"/>
</dbReference>
<name>A0ACB9GYR3_CICIN</name>
<proteinExistence type="predicted"/>
<dbReference type="Proteomes" id="UP001055811">
    <property type="component" value="Linkage Group LG01"/>
</dbReference>
<accession>A0ACB9GYR3</accession>
<evidence type="ECO:0000313" key="2">
    <source>
        <dbReference type="Proteomes" id="UP001055811"/>
    </source>
</evidence>
<sequence>MCWWSIAEEREADDDFRGPRIPAEGEQQVQRDREIEKSRQPWLLPTSGGRRKAATSPKAAVEVARDQGGPLPVLFLTCNNLNHFDSELLIENLKDFGAGQRICGLARPGLKKIRELDVTYTKPRPAGFSCQPCPLPHSLPLLNSLSSLPKAEKISVK</sequence>
<protein>
    <submittedName>
        <fullName evidence="1">Uncharacterized protein</fullName>
    </submittedName>
</protein>
<evidence type="ECO:0000313" key="1">
    <source>
        <dbReference type="EMBL" id="KAI3788724.1"/>
    </source>
</evidence>
<keyword evidence="2" id="KW-1185">Reference proteome</keyword>
<reference evidence="1 2" key="2">
    <citation type="journal article" date="2022" name="Mol. Ecol. Resour.">
        <title>The genomes of chicory, endive, great burdock and yacon provide insights into Asteraceae paleo-polyploidization history and plant inulin production.</title>
        <authorList>
            <person name="Fan W."/>
            <person name="Wang S."/>
            <person name="Wang H."/>
            <person name="Wang A."/>
            <person name="Jiang F."/>
            <person name="Liu H."/>
            <person name="Zhao H."/>
            <person name="Xu D."/>
            <person name="Zhang Y."/>
        </authorList>
    </citation>
    <scope>NUCLEOTIDE SEQUENCE [LARGE SCALE GENOMIC DNA]</scope>
    <source>
        <strain evidence="2">cv. Punajuju</strain>
        <tissue evidence="1">Leaves</tissue>
    </source>
</reference>
<gene>
    <name evidence="1" type="ORF">L2E82_01497</name>
</gene>
<organism evidence="1 2">
    <name type="scientific">Cichorium intybus</name>
    <name type="common">Chicory</name>
    <dbReference type="NCBI Taxonomy" id="13427"/>
    <lineage>
        <taxon>Eukaryota</taxon>
        <taxon>Viridiplantae</taxon>
        <taxon>Streptophyta</taxon>
        <taxon>Embryophyta</taxon>
        <taxon>Tracheophyta</taxon>
        <taxon>Spermatophyta</taxon>
        <taxon>Magnoliopsida</taxon>
        <taxon>eudicotyledons</taxon>
        <taxon>Gunneridae</taxon>
        <taxon>Pentapetalae</taxon>
        <taxon>asterids</taxon>
        <taxon>campanulids</taxon>
        <taxon>Asterales</taxon>
        <taxon>Asteraceae</taxon>
        <taxon>Cichorioideae</taxon>
        <taxon>Cichorieae</taxon>
        <taxon>Cichoriinae</taxon>
        <taxon>Cichorium</taxon>
    </lineage>
</organism>
<comment type="caution">
    <text evidence="1">The sequence shown here is derived from an EMBL/GenBank/DDBJ whole genome shotgun (WGS) entry which is preliminary data.</text>
</comment>